<dbReference type="Pfam" id="PF11700">
    <property type="entry name" value="ATG22"/>
    <property type="match status" value="1"/>
</dbReference>
<dbReference type="SUPFAM" id="SSF103473">
    <property type="entry name" value="MFS general substrate transporter"/>
    <property type="match status" value="1"/>
</dbReference>
<dbReference type="EMBL" id="PTRA01000001">
    <property type="protein sequence ID" value="PQA61070.1"/>
    <property type="molecule type" value="Genomic_DNA"/>
</dbReference>
<feature type="transmembrane region" description="Helical" evidence="6">
    <location>
        <begin position="191"/>
        <end position="211"/>
    </location>
</feature>
<feature type="transmembrane region" description="Helical" evidence="6">
    <location>
        <begin position="115"/>
        <end position="135"/>
    </location>
</feature>
<dbReference type="Proteomes" id="UP000239590">
    <property type="component" value="Unassembled WGS sequence"/>
</dbReference>
<feature type="transmembrane region" description="Helical" evidence="6">
    <location>
        <begin position="60"/>
        <end position="78"/>
    </location>
</feature>
<dbReference type="GO" id="GO:0012505">
    <property type="term" value="C:endomembrane system"/>
    <property type="evidence" value="ECO:0007669"/>
    <property type="project" value="UniProtKB-SubCell"/>
</dbReference>
<evidence type="ECO:0000256" key="4">
    <source>
        <dbReference type="ARBA" id="ARBA00022989"/>
    </source>
</evidence>
<evidence type="ECO:0000256" key="2">
    <source>
        <dbReference type="ARBA" id="ARBA00022448"/>
    </source>
</evidence>
<comment type="subcellular location">
    <subcellularLocation>
        <location evidence="1">Endomembrane system</location>
        <topology evidence="1">Multi-pass membrane protein</topology>
    </subcellularLocation>
</comment>
<evidence type="ECO:0000313" key="9">
    <source>
        <dbReference type="Proteomes" id="UP000239590"/>
    </source>
</evidence>
<dbReference type="PROSITE" id="PS50850">
    <property type="entry name" value="MFS"/>
    <property type="match status" value="1"/>
</dbReference>
<keyword evidence="3 6" id="KW-0812">Transmembrane</keyword>
<evidence type="ECO:0000256" key="6">
    <source>
        <dbReference type="SAM" id="Phobius"/>
    </source>
</evidence>
<dbReference type="AlphaFoldDB" id="A0A2S7ITX9"/>
<name>A0A2S7ITX9_9BACT</name>
<proteinExistence type="predicted"/>
<feature type="transmembrane region" description="Helical" evidence="6">
    <location>
        <begin position="335"/>
        <end position="353"/>
    </location>
</feature>
<dbReference type="Gene3D" id="1.20.1250.20">
    <property type="entry name" value="MFS general substrate transporter like domains"/>
    <property type="match status" value="1"/>
</dbReference>
<organism evidence="8 9">
    <name type="scientific">Siphonobacter curvatus</name>
    <dbReference type="NCBI Taxonomy" id="2094562"/>
    <lineage>
        <taxon>Bacteria</taxon>
        <taxon>Pseudomonadati</taxon>
        <taxon>Bacteroidota</taxon>
        <taxon>Cytophagia</taxon>
        <taxon>Cytophagales</taxon>
        <taxon>Cytophagaceae</taxon>
        <taxon>Siphonobacter</taxon>
    </lineage>
</organism>
<evidence type="ECO:0000256" key="1">
    <source>
        <dbReference type="ARBA" id="ARBA00004127"/>
    </source>
</evidence>
<accession>A0A2S7ITX9</accession>
<evidence type="ECO:0000256" key="5">
    <source>
        <dbReference type="ARBA" id="ARBA00023136"/>
    </source>
</evidence>
<evidence type="ECO:0000256" key="3">
    <source>
        <dbReference type="ARBA" id="ARBA00022692"/>
    </source>
</evidence>
<comment type="caution">
    <text evidence="8">The sequence shown here is derived from an EMBL/GenBank/DDBJ whole genome shotgun (WGS) entry which is preliminary data.</text>
</comment>
<feature type="transmembrane region" description="Helical" evidence="6">
    <location>
        <begin position="156"/>
        <end position="175"/>
    </location>
</feature>
<keyword evidence="5 6" id="KW-0472">Membrane</keyword>
<feature type="transmembrane region" description="Helical" evidence="6">
    <location>
        <begin position="90"/>
        <end position="109"/>
    </location>
</feature>
<feature type="transmembrane region" description="Helical" evidence="6">
    <location>
        <begin position="402"/>
        <end position="421"/>
    </location>
</feature>
<feature type="domain" description="Major facilitator superfamily (MFS) profile" evidence="7">
    <location>
        <begin position="244"/>
        <end position="440"/>
    </location>
</feature>
<feature type="transmembrane region" description="Helical" evidence="6">
    <location>
        <begin position="248"/>
        <end position="269"/>
    </location>
</feature>
<dbReference type="InterPro" id="IPR024671">
    <property type="entry name" value="Atg22-like"/>
</dbReference>
<dbReference type="GO" id="GO:0022857">
    <property type="term" value="F:transmembrane transporter activity"/>
    <property type="evidence" value="ECO:0007669"/>
    <property type="project" value="InterPro"/>
</dbReference>
<sequence>MIKNDPKVINAWCFYDWANSVHALVIVTAIFPIYFGATAVTRSPDFVTYFGMEFQNSVVFSYSVSIAFLIIAVLSPLFSAIADYSGRKKLFMKIFCYFGAFNCALLFFFTKENYVSSTLFFIFSLVGWAGSIVYYNSFLPEIVTEDRYDAVSARGFSLGYIGSVLLLVFNLTMVLKPEWYGITDASLPPRIAFLSVGVWWAGFAQYTFAYLPEVSLEKERQKNWLWNGFIQLKLVLQQIKGMPLLKRFLLAYFCYNMGVQTVMYLATLFGDKELHLDSGSLIAVLLVIQLVAILGAWLFAKASARWGNFRALMVAVFIWIGICGAAYFVQTGAQFYVLAFVVGLVMGGIQSLSRSTYAKLLPTGTHDTASFFSFYDVCDKTSTVIGTFLFGVVIQFTGSMRYSVLVIAGVFVVGFIMLTILTRIKKGVQFLHPSNRALFL</sequence>
<dbReference type="InterPro" id="IPR050495">
    <property type="entry name" value="ATG22/LtaA_families"/>
</dbReference>
<dbReference type="PANTHER" id="PTHR23519">
    <property type="entry name" value="AUTOPHAGY-RELATED PROTEIN 22"/>
    <property type="match status" value="1"/>
</dbReference>
<reference evidence="9" key="1">
    <citation type="submission" date="2018-02" db="EMBL/GenBank/DDBJ databases">
        <title>Genome sequencing of Solimonas sp. HR-BB.</title>
        <authorList>
            <person name="Lee Y."/>
            <person name="Jeon C.O."/>
        </authorList>
    </citation>
    <scope>NUCLEOTIDE SEQUENCE [LARGE SCALE GENOMIC DNA]</scope>
    <source>
        <strain evidence="9">HR-U</strain>
    </source>
</reference>
<keyword evidence="9" id="KW-1185">Reference proteome</keyword>
<feature type="transmembrane region" description="Helical" evidence="6">
    <location>
        <begin position="311"/>
        <end position="329"/>
    </location>
</feature>
<dbReference type="InterPro" id="IPR020846">
    <property type="entry name" value="MFS_dom"/>
</dbReference>
<dbReference type="OrthoDB" id="9768783at2"/>
<keyword evidence="2" id="KW-0813">Transport</keyword>
<gene>
    <name evidence="8" type="ORF">C5O19_10335</name>
</gene>
<protein>
    <submittedName>
        <fullName evidence="8">MFS transporter</fullName>
    </submittedName>
</protein>
<feature type="transmembrane region" description="Helical" evidence="6">
    <location>
        <begin position="21"/>
        <end position="40"/>
    </location>
</feature>
<evidence type="ECO:0000259" key="7">
    <source>
        <dbReference type="PROSITE" id="PS50850"/>
    </source>
</evidence>
<dbReference type="PANTHER" id="PTHR23519:SF1">
    <property type="entry name" value="AUTOPHAGY-RELATED PROTEIN 22"/>
    <property type="match status" value="1"/>
</dbReference>
<dbReference type="InterPro" id="IPR036259">
    <property type="entry name" value="MFS_trans_sf"/>
</dbReference>
<evidence type="ECO:0000313" key="8">
    <source>
        <dbReference type="EMBL" id="PQA61070.1"/>
    </source>
</evidence>
<keyword evidence="4 6" id="KW-1133">Transmembrane helix</keyword>
<feature type="transmembrane region" description="Helical" evidence="6">
    <location>
        <begin position="281"/>
        <end position="299"/>
    </location>
</feature>